<gene>
    <name evidence="3" type="ORF">AGERDE_LOCUS5659</name>
</gene>
<feature type="transmembrane region" description="Helical" evidence="2">
    <location>
        <begin position="916"/>
        <end position="937"/>
    </location>
</feature>
<evidence type="ECO:0000256" key="2">
    <source>
        <dbReference type="SAM" id="Phobius"/>
    </source>
</evidence>
<comment type="caution">
    <text evidence="3">The sequence shown here is derived from an EMBL/GenBank/DDBJ whole genome shotgun (WGS) entry which is preliminary data.</text>
</comment>
<feature type="region of interest" description="Disordered" evidence="1">
    <location>
        <begin position="123"/>
        <end position="144"/>
    </location>
</feature>
<feature type="compositionally biased region" description="Polar residues" evidence="1">
    <location>
        <begin position="230"/>
        <end position="244"/>
    </location>
</feature>
<accession>A0A9N9FEC8</accession>
<feature type="compositionally biased region" description="Polar residues" evidence="1">
    <location>
        <begin position="423"/>
        <end position="441"/>
    </location>
</feature>
<feature type="transmembrane region" description="Helical" evidence="2">
    <location>
        <begin position="843"/>
        <end position="864"/>
    </location>
</feature>
<feature type="region of interest" description="Disordered" evidence="1">
    <location>
        <begin position="1508"/>
        <end position="1528"/>
    </location>
</feature>
<feature type="compositionally biased region" description="Basic and acidic residues" evidence="1">
    <location>
        <begin position="1516"/>
        <end position="1527"/>
    </location>
</feature>
<keyword evidence="2" id="KW-1133">Transmembrane helix</keyword>
<keyword evidence="4" id="KW-1185">Reference proteome</keyword>
<feature type="compositionally biased region" description="Low complexity" evidence="1">
    <location>
        <begin position="189"/>
        <end position="206"/>
    </location>
</feature>
<reference evidence="3" key="1">
    <citation type="submission" date="2021-06" db="EMBL/GenBank/DDBJ databases">
        <authorList>
            <person name="Kallberg Y."/>
            <person name="Tangrot J."/>
            <person name="Rosling A."/>
        </authorList>
    </citation>
    <scope>NUCLEOTIDE SEQUENCE</scope>
    <source>
        <strain evidence="3">MT106</strain>
    </source>
</reference>
<protein>
    <submittedName>
        <fullName evidence="3">7731_t:CDS:1</fullName>
    </submittedName>
</protein>
<evidence type="ECO:0000313" key="4">
    <source>
        <dbReference type="Proteomes" id="UP000789831"/>
    </source>
</evidence>
<dbReference type="Proteomes" id="UP000789831">
    <property type="component" value="Unassembled WGS sequence"/>
</dbReference>
<dbReference type="OrthoDB" id="10261361at2759"/>
<feature type="compositionally biased region" description="Low complexity" evidence="1">
    <location>
        <begin position="123"/>
        <end position="133"/>
    </location>
</feature>
<feature type="region of interest" description="Disordered" evidence="1">
    <location>
        <begin position="156"/>
        <end position="175"/>
    </location>
</feature>
<keyword evidence="2" id="KW-0812">Transmembrane</keyword>
<feature type="transmembrane region" description="Helical" evidence="2">
    <location>
        <begin position="652"/>
        <end position="670"/>
    </location>
</feature>
<feature type="transmembrane region" description="Helical" evidence="2">
    <location>
        <begin position="987"/>
        <end position="1005"/>
    </location>
</feature>
<feature type="transmembrane region" description="Helical" evidence="2">
    <location>
        <begin position="1012"/>
        <end position="1030"/>
    </location>
</feature>
<evidence type="ECO:0000256" key="1">
    <source>
        <dbReference type="SAM" id="MobiDB-lite"/>
    </source>
</evidence>
<organism evidence="3 4">
    <name type="scientific">Ambispora gerdemannii</name>
    <dbReference type="NCBI Taxonomy" id="144530"/>
    <lineage>
        <taxon>Eukaryota</taxon>
        <taxon>Fungi</taxon>
        <taxon>Fungi incertae sedis</taxon>
        <taxon>Mucoromycota</taxon>
        <taxon>Glomeromycotina</taxon>
        <taxon>Glomeromycetes</taxon>
        <taxon>Archaeosporales</taxon>
        <taxon>Ambisporaceae</taxon>
        <taxon>Ambispora</taxon>
    </lineage>
</organism>
<feature type="transmembrane region" description="Helical" evidence="2">
    <location>
        <begin position="721"/>
        <end position="741"/>
    </location>
</feature>
<keyword evidence="2" id="KW-0472">Membrane</keyword>
<feature type="region of interest" description="Disordered" evidence="1">
    <location>
        <begin position="360"/>
        <end position="441"/>
    </location>
</feature>
<feature type="transmembrane region" description="Helical" evidence="2">
    <location>
        <begin position="682"/>
        <end position="701"/>
    </location>
</feature>
<evidence type="ECO:0000313" key="3">
    <source>
        <dbReference type="EMBL" id="CAG8529899.1"/>
    </source>
</evidence>
<sequence length="1581" mass="181978">MSNNPSSSSSKPVNDLIRFWGGNNANSADFTHKRNDVISSSSVDTTSLPPTPPSSLSIIEIQTLSKKNDIGRIDWSSIPQPRLETIDGNAKSNSISIQEIIKKPSPAAISLSKSIIHNSHVIIPSHSSSNNTTIPPPTSPSKEDITFIGIKRDNVNNDEIIPEEPPPRRTLPPIRRVTNLITKFEKNRSNSSGSSKNLASPSSPTSPFYQRKHDNERSDNNNPPPLPSDTGDNNNNHPIQNPSSILSDFHETIENQKLKGRSNIYKVIGSKYIGGSSSKKPHVLASAQETNNYMMGKINEKNSDFPHNESILDNYDNLTMTNENKKEQLITDSNFATSIRNNRNSITIINESDSISKINNITKSKSESKKRQISTTRNLQESRYPRRQSTSSKKTHHHDHSNKIERKKTVLGPRPYSLRRPAPSTSTFPTPITLPQRSQLSPTNTLKRHKELIRATSIKSQTHDLPEYTSSKTKLSLMVPHNIANSDYGKLNHSVPDLTARNRDSNFNRNYRKNNQTVPDLTRIEVFLKSEKDNVNDNYNYKNNTLEFDLTKVTKFSFNAYDESDEINELFKPGAPWIHLPQLDEFIKSLPKTEFTSPKDIMTDEEYQKFIGQLKFYKTDIFPPMNQIPDDLSLDDLKNNNKQSNQRMQNDIVSAGIDGVLGAQGSLYGINMMKLEIFRDFIQLLTLTLSFVTSNLFGTWLQTLLDTLPNLFSLNFQNVFGNGFAFLLAFFLICFAALYWFRKMTKHDPNEVVEGLESYPWNLRPERSKKENIVVVFVITSLYLPLSKLSIDALVWSDTFWPVTNPYLTTDSPEFTPLGSPDTYRAPDDFCYVTSMRKQDLNFAFIIIPIALLNLAVLTVWFPIALKRLVDKNLPRVDKFNEMGEARKDIDKDYKELLDKDTCPYNFLYNGYHQRWATYKTFIMVNKIFLILLVVLISKDNCLFRSFGRTRIETIRQALQITLMFTLLLIHWRTQPFLLESQNISEYWSRFGYMITSFLGLFVVLQVGSTNAIFIVITVINYTMGVAVVWCVIKETDRFQSFVKNMQQRLDFSINIYSPKLDFNKHIKRRIWQETWTTLLLTCDQFKMPEKKIVAFSQSSYRPPYLLNFSGSVAERHIENLKVIQHIGIKQYNASIAPLSEALAIMRLKIYNNFVGPDMYYAPEMLMVNLKTYFGKAYVVPFPFSVVFVYDEDDSVVTLTKEWEIERYIRQNEDREIERRRGVRQMLRALEGKIVVGPCSDIGGGHNAVGLLSIQRKQGSRWRGINMNSGFEVTITYTDHGEINGPDDREISPEPPPPHERAVGHDILGITSDFALTPQLQRLISDNSQLIESGFPKIRELMKEYRKFYHNEAVHKKETLTYAFFINIYDNPSIPLESLPTLLMSTEENPLIHSIPEAEYPALVYLYERMRVVNLSRVHQWWFLFWDDLWRKNAHEIPYLSQHPQDFSPTYRKSICYRPMIRAKLEEFLERRGCWKNGGKAGFLHSGVLNRVYLYLNNVIFYSGVRGKGRKKRRGGGNDEHCEKGSHSDNTWDSNIVLGRVQWTWRERLVQGQDILLGRRPNPQTRPFFKQMQSWNNNISL</sequence>
<dbReference type="EMBL" id="CAJVPL010000790">
    <property type="protein sequence ID" value="CAG8529899.1"/>
    <property type="molecule type" value="Genomic_DNA"/>
</dbReference>
<feature type="transmembrane region" description="Helical" evidence="2">
    <location>
        <begin position="958"/>
        <end position="975"/>
    </location>
</feature>
<feature type="region of interest" description="Disordered" evidence="1">
    <location>
        <begin position="183"/>
        <end position="244"/>
    </location>
</feature>
<name>A0A9N9FEC8_9GLOM</name>
<proteinExistence type="predicted"/>